<reference evidence="2" key="1">
    <citation type="submission" date="2019-12" db="EMBL/GenBank/DDBJ databases">
        <authorList>
            <person name="Scholes J."/>
        </authorList>
    </citation>
    <scope>NUCLEOTIDE SEQUENCE</scope>
</reference>
<dbReference type="InterPro" id="IPR000477">
    <property type="entry name" value="RT_dom"/>
</dbReference>
<dbReference type="OrthoDB" id="913508at2759"/>
<feature type="non-terminal residue" evidence="2">
    <location>
        <position position="1"/>
    </location>
</feature>
<evidence type="ECO:0000313" key="2">
    <source>
        <dbReference type="EMBL" id="CAA0810783.1"/>
    </source>
</evidence>
<sequence length="151" mass="17253">VEWPFLRKALARMGFSKRWISFVEACVEHFTFLVLVNGSPTDFFPSSRGLRQSESLSPSLFVLAADYFSRCLDGFIYDYPRMTYSTRVYGPPISHLSYADDIIIFTRADDDGLIELMHLLEHYSSVTGQLISVQKSTFTLSSSSADRWAQR</sequence>
<gene>
    <name evidence="2" type="ORF">SHERM_01037</name>
</gene>
<comment type="caution">
    <text evidence="2">The sequence shown here is derived from an EMBL/GenBank/DDBJ whole genome shotgun (WGS) entry which is preliminary data.</text>
</comment>
<name>A0A9N7MLQ9_STRHE</name>
<evidence type="ECO:0000313" key="3">
    <source>
        <dbReference type="Proteomes" id="UP001153555"/>
    </source>
</evidence>
<accession>A0A9N7MLQ9</accession>
<keyword evidence="3" id="KW-1185">Reference proteome</keyword>
<evidence type="ECO:0000259" key="1">
    <source>
        <dbReference type="Pfam" id="PF00078"/>
    </source>
</evidence>
<protein>
    <submittedName>
        <fullName evidence="2">Uncharacterized mitochondrial protein AtMg01250</fullName>
    </submittedName>
</protein>
<proteinExistence type="predicted"/>
<dbReference type="Proteomes" id="UP001153555">
    <property type="component" value="Unassembled WGS sequence"/>
</dbReference>
<dbReference type="EMBL" id="CACSLK010006714">
    <property type="protein sequence ID" value="CAA0810783.1"/>
    <property type="molecule type" value="Genomic_DNA"/>
</dbReference>
<feature type="non-terminal residue" evidence="2">
    <location>
        <position position="151"/>
    </location>
</feature>
<organism evidence="2 3">
    <name type="scientific">Striga hermonthica</name>
    <name type="common">Purple witchweed</name>
    <name type="synonym">Buchnera hermonthica</name>
    <dbReference type="NCBI Taxonomy" id="68872"/>
    <lineage>
        <taxon>Eukaryota</taxon>
        <taxon>Viridiplantae</taxon>
        <taxon>Streptophyta</taxon>
        <taxon>Embryophyta</taxon>
        <taxon>Tracheophyta</taxon>
        <taxon>Spermatophyta</taxon>
        <taxon>Magnoliopsida</taxon>
        <taxon>eudicotyledons</taxon>
        <taxon>Gunneridae</taxon>
        <taxon>Pentapetalae</taxon>
        <taxon>asterids</taxon>
        <taxon>lamiids</taxon>
        <taxon>Lamiales</taxon>
        <taxon>Orobanchaceae</taxon>
        <taxon>Buchnereae</taxon>
        <taxon>Striga</taxon>
    </lineage>
</organism>
<feature type="domain" description="Reverse transcriptase" evidence="1">
    <location>
        <begin position="1"/>
        <end position="142"/>
    </location>
</feature>
<dbReference type="AlphaFoldDB" id="A0A9N7MLQ9"/>
<dbReference type="Pfam" id="PF00078">
    <property type="entry name" value="RVT_1"/>
    <property type="match status" value="1"/>
</dbReference>